<reference evidence="11" key="1">
    <citation type="journal article" date="2021" name="Mol. Ecol. Resour.">
        <title>Apolygus lucorum genome provides insights into omnivorousness and mesophyll feeding.</title>
        <authorList>
            <person name="Liu Y."/>
            <person name="Liu H."/>
            <person name="Wang H."/>
            <person name="Huang T."/>
            <person name="Liu B."/>
            <person name="Yang B."/>
            <person name="Yin L."/>
            <person name="Li B."/>
            <person name="Zhang Y."/>
            <person name="Zhang S."/>
            <person name="Jiang F."/>
            <person name="Zhang X."/>
            <person name="Ren Y."/>
            <person name="Wang B."/>
            <person name="Wang S."/>
            <person name="Lu Y."/>
            <person name="Wu K."/>
            <person name="Fan W."/>
            <person name="Wang G."/>
        </authorList>
    </citation>
    <scope>NUCLEOTIDE SEQUENCE</scope>
    <source>
        <strain evidence="11">12Hb</strain>
    </source>
</reference>
<evidence type="ECO:0000259" key="10">
    <source>
        <dbReference type="Pfam" id="PF15997"/>
    </source>
</evidence>
<dbReference type="GO" id="GO:0006357">
    <property type="term" value="P:regulation of transcription by RNA polymerase II"/>
    <property type="evidence" value="ECO:0007669"/>
    <property type="project" value="TreeGrafter"/>
</dbReference>
<feature type="region of interest" description="Disordered" evidence="9">
    <location>
        <begin position="430"/>
        <end position="454"/>
    </location>
</feature>
<keyword evidence="8" id="KW-0539">Nucleus</keyword>
<dbReference type="PANTHER" id="PTHR13006">
    <property type="entry name" value="PAPILLOMAVIRUS REGULATORY FACTOR PRF-1"/>
    <property type="match status" value="1"/>
</dbReference>
<keyword evidence="6" id="KW-0238">DNA-binding</keyword>
<feature type="region of interest" description="Disordered" evidence="9">
    <location>
        <begin position="165"/>
        <end position="190"/>
    </location>
</feature>
<dbReference type="InterPro" id="IPR031940">
    <property type="entry name" value="DUF4772"/>
</dbReference>
<evidence type="ECO:0000256" key="4">
    <source>
        <dbReference type="ARBA" id="ARBA00022833"/>
    </source>
</evidence>
<dbReference type="GO" id="GO:0008270">
    <property type="term" value="F:zinc ion binding"/>
    <property type="evidence" value="ECO:0007669"/>
    <property type="project" value="UniProtKB-KW"/>
</dbReference>
<dbReference type="GO" id="GO:0000978">
    <property type="term" value="F:RNA polymerase II cis-regulatory region sequence-specific DNA binding"/>
    <property type="evidence" value="ECO:0007669"/>
    <property type="project" value="TreeGrafter"/>
</dbReference>
<evidence type="ECO:0000256" key="9">
    <source>
        <dbReference type="SAM" id="MobiDB-lite"/>
    </source>
</evidence>
<gene>
    <name evidence="11" type="ORF">GE061_017609</name>
</gene>
<feature type="domain" description="DUF4772" evidence="10">
    <location>
        <begin position="5"/>
        <end position="116"/>
    </location>
</feature>
<dbReference type="Proteomes" id="UP000466442">
    <property type="component" value="Unassembled WGS sequence"/>
</dbReference>
<comment type="subcellular location">
    <subcellularLocation>
        <location evidence="1">Nucleus</location>
    </subcellularLocation>
</comment>
<evidence type="ECO:0000256" key="8">
    <source>
        <dbReference type="ARBA" id="ARBA00023242"/>
    </source>
</evidence>
<proteinExistence type="predicted"/>
<evidence type="ECO:0000256" key="7">
    <source>
        <dbReference type="ARBA" id="ARBA00023163"/>
    </source>
</evidence>
<keyword evidence="2" id="KW-0479">Metal-binding</keyword>
<keyword evidence="3" id="KW-0863">Zinc-finger</keyword>
<protein>
    <recommendedName>
        <fullName evidence="10">DUF4772 domain-containing protein</fullName>
    </recommendedName>
</protein>
<dbReference type="GO" id="GO:0005634">
    <property type="term" value="C:nucleus"/>
    <property type="evidence" value="ECO:0007669"/>
    <property type="project" value="UniProtKB-SubCell"/>
</dbReference>
<keyword evidence="7" id="KW-0804">Transcription</keyword>
<keyword evidence="5" id="KW-0805">Transcription regulation</keyword>
<evidence type="ECO:0000256" key="3">
    <source>
        <dbReference type="ARBA" id="ARBA00022771"/>
    </source>
</evidence>
<evidence type="ECO:0000256" key="1">
    <source>
        <dbReference type="ARBA" id="ARBA00004123"/>
    </source>
</evidence>
<evidence type="ECO:0000313" key="11">
    <source>
        <dbReference type="EMBL" id="KAF6206376.1"/>
    </source>
</evidence>
<feature type="region of interest" description="Disordered" evidence="9">
    <location>
        <begin position="226"/>
        <end position="251"/>
    </location>
</feature>
<comment type="caution">
    <text evidence="11">The sequence shown here is derived from an EMBL/GenBank/DDBJ whole genome shotgun (WGS) entry which is preliminary data.</text>
</comment>
<evidence type="ECO:0000256" key="2">
    <source>
        <dbReference type="ARBA" id="ARBA00022723"/>
    </source>
</evidence>
<evidence type="ECO:0000313" key="12">
    <source>
        <dbReference type="Proteomes" id="UP000466442"/>
    </source>
</evidence>
<dbReference type="EMBL" id="WIXP02000008">
    <property type="protein sequence ID" value="KAF6206376.1"/>
    <property type="molecule type" value="Genomic_DNA"/>
</dbReference>
<organism evidence="11 12">
    <name type="scientific">Apolygus lucorum</name>
    <name type="common">Small green plant bug</name>
    <name type="synonym">Lygocoris lucorum</name>
    <dbReference type="NCBI Taxonomy" id="248454"/>
    <lineage>
        <taxon>Eukaryota</taxon>
        <taxon>Metazoa</taxon>
        <taxon>Ecdysozoa</taxon>
        <taxon>Arthropoda</taxon>
        <taxon>Hexapoda</taxon>
        <taxon>Insecta</taxon>
        <taxon>Pterygota</taxon>
        <taxon>Neoptera</taxon>
        <taxon>Paraneoptera</taxon>
        <taxon>Hemiptera</taxon>
        <taxon>Heteroptera</taxon>
        <taxon>Panheteroptera</taxon>
        <taxon>Cimicomorpha</taxon>
        <taxon>Miridae</taxon>
        <taxon>Mirini</taxon>
        <taxon>Apolygus</taxon>
    </lineage>
</organism>
<evidence type="ECO:0000256" key="5">
    <source>
        <dbReference type="ARBA" id="ARBA00023015"/>
    </source>
</evidence>
<accession>A0A8S9XE48</accession>
<name>A0A8S9XE48_APOLU</name>
<dbReference type="SMART" id="SM01366">
    <property type="entry name" value="c-clamp"/>
    <property type="match status" value="1"/>
</dbReference>
<dbReference type="GO" id="GO:0003700">
    <property type="term" value="F:DNA-binding transcription factor activity"/>
    <property type="evidence" value="ECO:0007669"/>
    <property type="project" value="TreeGrafter"/>
</dbReference>
<evidence type="ECO:0000256" key="6">
    <source>
        <dbReference type="ARBA" id="ARBA00023125"/>
    </source>
</evidence>
<dbReference type="Pfam" id="PF15997">
    <property type="entry name" value="DUF4772"/>
    <property type="match status" value="1"/>
</dbReference>
<dbReference type="PANTHER" id="PTHR13006:SF9">
    <property type="entry name" value="GLUCOSE TRANSPORTER 4 ENHANCER FACTOR, ISOFORM G"/>
    <property type="match status" value="1"/>
</dbReference>
<dbReference type="InterPro" id="IPR052253">
    <property type="entry name" value="CR1/CR2-DNA-binding_regulator"/>
</dbReference>
<dbReference type="AlphaFoldDB" id="A0A8S9XE48"/>
<sequence>MSTGKRLAKRSIIGTRVCVRGEDGIYYAGVINAVKTPGSSSSVGESRYSVRFDPVPSAPPFKREYRDSELIGPGFRTMTDVVLLPAQKVFITYNGREVSGNVISHQIEQDEIQISITPPGAEAIEVKKKLEDVRLTESRKSARLQDQDTDYSRLADMAGDRRRLSTSIDVPPVYGSRKRRPSSSQEDKEDLMDECTAALVLMHLSCSPHSPNGWVEQLSPAASLSDACSWRSGTPSPPLSESGPSWLSASDEGIGLDDDFDELPKKKKAVSDDYNCSEIQSVSPYPSDENATRVVYQCRWPGCHVMKSACSLIEAHVRNAHLGPRNEREGDEDMEGDDHEEEFYYTEVEVGFTSPPPTLSHRDMARPPHEGSYPEPTLSHMDMARPAHEDPEYQKRALAAATPVSIPKTTSFSWPVSAAVSPVSMRKSGKQMKLSVSAPNAKVPGSPSRRARGDTKKCRKVYGMEHRELWCTQCKWKKAWDILYVVLKFVLDNMHLIHFRNPSFLPIISPFSCPYLRLRSDGQPLGSSPVLTTTNYVIDGESSNDFLPASFSWKKWRTKKLEQALFFQTCSTRYRLCWWGTLKTGWMDTWNPHFFLFTFLVKNRSCDMAFKASPIE</sequence>
<keyword evidence="4" id="KW-0862">Zinc</keyword>
<dbReference type="OrthoDB" id="5950721at2759"/>
<keyword evidence="12" id="KW-1185">Reference proteome</keyword>